<dbReference type="GO" id="GO:0036503">
    <property type="term" value="P:ERAD pathway"/>
    <property type="evidence" value="ECO:0007669"/>
    <property type="project" value="TreeGrafter"/>
</dbReference>
<dbReference type="PROSITE" id="PS50033">
    <property type="entry name" value="UBX"/>
    <property type="match status" value="1"/>
</dbReference>
<dbReference type="Pfam" id="PF21021">
    <property type="entry name" value="FAF1"/>
    <property type="match status" value="1"/>
</dbReference>
<name>A0A976M974_THEOR</name>
<organism evidence="3 4">
    <name type="scientific">Theileria orientalis</name>
    <dbReference type="NCBI Taxonomy" id="68886"/>
    <lineage>
        <taxon>Eukaryota</taxon>
        <taxon>Sar</taxon>
        <taxon>Alveolata</taxon>
        <taxon>Apicomplexa</taxon>
        <taxon>Aconoidasida</taxon>
        <taxon>Piroplasmida</taxon>
        <taxon>Theileriidae</taxon>
        <taxon>Theileria</taxon>
    </lineage>
</organism>
<dbReference type="SMART" id="SM00594">
    <property type="entry name" value="UAS"/>
    <property type="match status" value="1"/>
</dbReference>
<protein>
    <submittedName>
        <fullName evidence="3">Ubiquitin regulatory protein</fullName>
    </submittedName>
</protein>
<dbReference type="InterPro" id="IPR029071">
    <property type="entry name" value="Ubiquitin-like_domsf"/>
</dbReference>
<evidence type="ECO:0000313" key="3">
    <source>
        <dbReference type="EMBL" id="UKK00112.2"/>
    </source>
</evidence>
<dbReference type="EMBL" id="CP056069">
    <property type="protein sequence ID" value="UKK00112.2"/>
    <property type="molecule type" value="Genomic_DNA"/>
</dbReference>
<evidence type="ECO:0000256" key="1">
    <source>
        <dbReference type="ARBA" id="ARBA00023054"/>
    </source>
</evidence>
<feature type="domain" description="UBX" evidence="2">
    <location>
        <begin position="244"/>
        <end position="339"/>
    </location>
</feature>
<dbReference type="InterPro" id="IPR049483">
    <property type="entry name" value="FAF1_2-like_UAS"/>
</dbReference>
<dbReference type="SMART" id="SM00166">
    <property type="entry name" value="UBX"/>
    <property type="match status" value="1"/>
</dbReference>
<dbReference type="InterPro" id="IPR050730">
    <property type="entry name" value="UBX_domain-protein"/>
</dbReference>
<dbReference type="Gene3D" id="3.10.20.90">
    <property type="entry name" value="Phosphatidylinositol 3-kinase Catalytic Subunit, Chain A, domain 1"/>
    <property type="match status" value="1"/>
</dbReference>
<dbReference type="CDD" id="cd01767">
    <property type="entry name" value="UBX"/>
    <property type="match status" value="1"/>
</dbReference>
<dbReference type="InterPro" id="IPR001012">
    <property type="entry name" value="UBX_dom"/>
</dbReference>
<dbReference type="PANTHER" id="PTHR23322">
    <property type="entry name" value="FAS-ASSOCIATED PROTEIN"/>
    <property type="match status" value="1"/>
</dbReference>
<dbReference type="InterPro" id="IPR036249">
    <property type="entry name" value="Thioredoxin-like_sf"/>
</dbReference>
<sequence length="350" mass="41176">MIFCDNIFKFVNLVFKAIFELFQVLLRRVWSFMSISPSNLVDQYENKYGSIHPKIFMGSFEEAKKLSLQTNKLVVLYIHSENYDKICKEMFTNQLIMELIDSNFILFIELIKGPRMRKLMELTNTLLLPHISVLAFHNMNRYTMVNRLDGNFDQDALISMLLSSVDYRPVEQVENSRRVIEEQNEEYRKAVEIDSIKFKEKEIKRQDEVRRRKTLETKQSQKREKKQKILNDRKEMANKYKMVNRTGDVKIRVKLPNGNSIETLFNRDDTVQKIYEWVEVSDFLGKENESGSPTTANSENKYKIPYNFNLYIPHPSKLLSDKELTLGEANLAPSSLLMLTSLDDTSDEEF</sequence>
<gene>
    <name evidence="3" type="ORF">MACK_000182</name>
</gene>
<reference evidence="3" key="1">
    <citation type="submission" date="2022-07" db="EMBL/GenBank/DDBJ databases">
        <title>Evaluation of T. orientalis genome assembly methods using nanopore sequencing and analysis of variation between genomes.</title>
        <authorList>
            <person name="Yam J."/>
            <person name="Micallef M.L."/>
            <person name="Liu M."/>
            <person name="Djordjevic S.P."/>
            <person name="Bogema D.R."/>
            <person name="Jenkins C."/>
        </authorList>
    </citation>
    <scope>NUCLEOTIDE SEQUENCE</scope>
    <source>
        <strain evidence="3">Goon Nure</strain>
    </source>
</reference>
<dbReference type="GO" id="GO:0005783">
    <property type="term" value="C:endoplasmic reticulum"/>
    <property type="evidence" value="ECO:0007669"/>
    <property type="project" value="TreeGrafter"/>
</dbReference>
<dbReference type="PANTHER" id="PTHR23322:SF1">
    <property type="entry name" value="FAS-ASSOCIATED FACTOR 2"/>
    <property type="match status" value="1"/>
</dbReference>
<accession>A0A976M974</accession>
<evidence type="ECO:0000313" key="4">
    <source>
        <dbReference type="Proteomes" id="UP000244811"/>
    </source>
</evidence>
<dbReference type="InterPro" id="IPR006577">
    <property type="entry name" value="UAS"/>
</dbReference>
<dbReference type="Gene3D" id="3.40.30.10">
    <property type="entry name" value="Glutaredoxin"/>
    <property type="match status" value="1"/>
</dbReference>
<dbReference type="AlphaFoldDB" id="A0A976M974"/>
<dbReference type="GO" id="GO:0043130">
    <property type="term" value="F:ubiquitin binding"/>
    <property type="evidence" value="ECO:0007669"/>
    <property type="project" value="TreeGrafter"/>
</dbReference>
<dbReference type="Pfam" id="PF00789">
    <property type="entry name" value="UBX"/>
    <property type="match status" value="1"/>
</dbReference>
<evidence type="ECO:0000259" key="2">
    <source>
        <dbReference type="PROSITE" id="PS50033"/>
    </source>
</evidence>
<dbReference type="SUPFAM" id="SSF52833">
    <property type="entry name" value="Thioredoxin-like"/>
    <property type="match status" value="1"/>
</dbReference>
<dbReference type="SUPFAM" id="SSF54236">
    <property type="entry name" value="Ubiquitin-like"/>
    <property type="match status" value="1"/>
</dbReference>
<proteinExistence type="predicted"/>
<keyword evidence="1" id="KW-0175">Coiled coil</keyword>
<dbReference type="Proteomes" id="UP000244811">
    <property type="component" value="Chromosome 1"/>
</dbReference>